<evidence type="ECO:0000313" key="2">
    <source>
        <dbReference type="Proteomes" id="UP000008363"/>
    </source>
</evidence>
<organism evidence="1 2">
    <name type="scientific">Gordonia rhizosphera NBRC 16068</name>
    <dbReference type="NCBI Taxonomy" id="1108045"/>
    <lineage>
        <taxon>Bacteria</taxon>
        <taxon>Bacillati</taxon>
        <taxon>Actinomycetota</taxon>
        <taxon>Actinomycetes</taxon>
        <taxon>Mycobacteriales</taxon>
        <taxon>Gordoniaceae</taxon>
        <taxon>Gordonia</taxon>
    </lineage>
</organism>
<dbReference type="EMBL" id="BAHC01000188">
    <property type="protein sequence ID" value="GAB92714.1"/>
    <property type="molecule type" value="Genomic_DNA"/>
</dbReference>
<keyword evidence="2" id="KW-1185">Reference proteome</keyword>
<name>K6X1N8_9ACTN</name>
<dbReference type="STRING" id="1108045.GORHZ_188_00050"/>
<gene>
    <name evidence="1" type="ORF">GORHZ_188_00050</name>
</gene>
<dbReference type="eggNOG" id="ENOG5033QA6">
    <property type="taxonomic scope" value="Bacteria"/>
</dbReference>
<protein>
    <recommendedName>
        <fullName evidence="3">HNH endonuclease</fullName>
    </recommendedName>
</protein>
<proteinExistence type="predicted"/>
<sequence length="229" mass="25704">MSTPRFNDPSYQKAGTMVRGALWLMTEVGEGNTFTKEQLRLAFPGVSQIDRRVRDLRDYGWVIRSNTEDASLRPDEQRLVRAGLRVWEPSERRKGGPAALTGKERRAVFERDGYQCVVCGIAGGETYLDREYETAVLSASKRSSAAGDADALHGYVTECRRCKAGDSVGQPVDIDILRANIRALPADDLHRLRRWVERGNRGPTPLDRAWTAYRQLPAGERDRIAQEIG</sequence>
<dbReference type="AlphaFoldDB" id="K6X1N8"/>
<accession>K6X1N8</accession>
<evidence type="ECO:0008006" key="3">
    <source>
        <dbReference type="Google" id="ProtNLM"/>
    </source>
</evidence>
<comment type="caution">
    <text evidence="1">The sequence shown here is derived from an EMBL/GenBank/DDBJ whole genome shotgun (WGS) entry which is preliminary data.</text>
</comment>
<dbReference type="Proteomes" id="UP000008363">
    <property type="component" value="Unassembled WGS sequence"/>
</dbReference>
<evidence type="ECO:0000313" key="1">
    <source>
        <dbReference type="EMBL" id="GAB92714.1"/>
    </source>
</evidence>
<reference evidence="1 2" key="1">
    <citation type="submission" date="2012-08" db="EMBL/GenBank/DDBJ databases">
        <title>Whole genome shotgun sequence of Gordonia rhizosphera NBRC 16068.</title>
        <authorList>
            <person name="Takarada H."/>
            <person name="Isaki S."/>
            <person name="Hosoyama A."/>
            <person name="Tsuchikane K."/>
            <person name="Katsumata H."/>
            <person name="Baba S."/>
            <person name="Ohji S."/>
            <person name="Yamazaki S."/>
            <person name="Fujita N."/>
        </authorList>
    </citation>
    <scope>NUCLEOTIDE SEQUENCE [LARGE SCALE GENOMIC DNA]</scope>
    <source>
        <strain evidence="1 2">NBRC 16068</strain>
    </source>
</reference>